<sequence length="141" mass="14830">MLSQKARYAFHAMTYLARKGEPASVAEIAASEGMPAKFLEQVMAALKAGGLVASRRGAGGGYRLARPAVEISFAAIMRCIDGPLALAPCASQHAYGPCADCKTPEACEIRQVLISVRDTTALLLEGTSLAEMIGGRKISFI</sequence>
<dbReference type="AlphaFoldDB" id="A0A2H5EYE7"/>
<dbReference type="Proteomes" id="UP000234530">
    <property type="component" value="Chromosome"/>
</dbReference>
<dbReference type="Pfam" id="PF02082">
    <property type="entry name" value="Rrf2"/>
    <property type="match status" value="1"/>
</dbReference>
<organism evidence="2 3">
    <name type="scientific">Paracoccus zhejiangensis</name>
    <dbReference type="NCBI Taxonomy" id="1077935"/>
    <lineage>
        <taxon>Bacteria</taxon>
        <taxon>Pseudomonadati</taxon>
        <taxon>Pseudomonadota</taxon>
        <taxon>Alphaproteobacteria</taxon>
        <taxon>Rhodobacterales</taxon>
        <taxon>Paracoccaceae</taxon>
        <taxon>Paracoccus</taxon>
    </lineage>
</organism>
<evidence type="ECO:0000313" key="2">
    <source>
        <dbReference type="EMBL" id="AUH64293.1"/>
    </source>
</evidence>
<dbReference type="RefSeq" id="WP_101752330.1">
    <property type="nucleotide sequence ID" value="NZ_CP025430.1"/>
</dbReference>
<dbReference type="GO" id="GO:0005829">
    <property type="term" value="C:cytosol"/>
    <property type="evidence" value="ECO:0007669"/>
    <property type="project" value="TreeGrafter"/>
</dbReference>
<protein>
    <submittedName>
        <fullName evidence="2">Rrf2 family transcriptional regulator</fullName>
    </submittedName>
</protein>
<gene>
    <name evidence="2" type="ORF">CX676_09065</name>
</gene>
<dbReference type="GO" id="GO:0003677">
    <property type="term" value="F:DNA binding"/>
    <property type="evidence" value="ECO:0007669"/>
    <property type="project" value="UniProtKB-KW"/>
</dbReference>
<dbReference type="SUPFAM" id="SSF46785">
    <property type="entry name" value="Winged helix' DNA-binding domain"/>
    <property type="match status" value="1"/>
</dbReference>
<dbReference type="PROSITE" id="PS01332">
    <property type="entry name" value="HTH_RRF2_1"/>
    <property type="match status" value="1"/>
</dbReference>
<keyword evidence="3" id="KW-1185">Reference proteome</keyword>
<proteinExistence type="predicted"/>
<dbReference type="PANTHER" id="PTHR33221">
    <property type="entry name" value="WINGED HELIX-TURN-HELIX TRANSCRIPTIONAL REGULATOR, RRF2 FAMILY"/>
    <property type="match status" value="1"/>
</dbReference>
<reference evidence="2 3" key="1">
    <citation type="journal article" date="2013" name="Antonie Van Leeuwenhoek">
        <title>Paracoccus zhejiangensis sp. nov., isolated from activated sludge in wastewater-treatment system.</title>
        <authorList>
            <person name="Wu Z.G."/>
            <person name="Zhang D.F."/>
            <person name="Liu Y.L."/>
            <person name="Wang F."/>
            <person name="Jiang X."/>
            <person name="Li C."/>
            <person name="Li S.P."/>
            <person name="Hong Q."/>
            <person name="Li W.J."/>
        </authorList>
    </citation>
    <scope>NUCLEOTIDE SEQUENCE [LARGE SCALE GENOMIC DNA]</scope>
    <source>
        <strain evidence="2 3">J6</strain>
    </source>
</reference>
<dbReference type="Gene3D" id="1.10.10.10">
    <property type="entry name" value="Winged helix-like DNA-binding domain superfamily/Winged helix DNA-binding domain"/>
    <property type="match status" value="1"/>
</dbReference>
<evidence type="ECO:0000313" key="3">
    <source>
        <dbReference type="Proteomes" id="UP000234530"/>
    </source>
</evidence>
<name>A0A2H5EYE7_9RHOB</name>
<dbReference type="KEGG" id="pzh:CX676_09065"/>
<dbReference type="PANTHER" id="PTHR33221:SF5">
    <property type="entry name" value="HTH-TYPE TRANSCRIPTIONAL REGULATOR ISCR"/>
    <property type="match status" value="1"/>
</dbReference>
<dbReference type="InterPro" id="IPR000944">
    <property type="entry name" value="Tscrpt_reg_Rrf2"/>
</dbReference>
<evidence type="ECO:0000256" key="1">
    <source>
        <dbReference type="ARBA" id="ARBA00023125"/>
    </source>
</evidence>
<dbReference type="EMBL" id="CP025430">
    <property type="protein sequence ID" value="AUH64293.1"/>
    <property type="molecule type" value="Genomic_DNA"/>
</dbReference>
<dbReference type="GO" id="GO:0003700">
    <property type="term" value="F:DNA-binding transcription factor activity"/>
    <property type="evidence" value="ECO:0007669"/>
    <property type="project" value="TreeGrafter"/>
</dbReference>
<accession>A0A2H5EYE7</accession>
<dbReference type="OrthoDB" id="9802344at2"/>
<dbReference type="InterPro" id="IPR036388">
    <property type="entry name" value="WH-like_DNA-bd_sf"/>
</dbReference>
<dbReference type="NCBIfam" id="TIGR00738">
    <property type="entry name" value="rrf2_super"/>
    <property type="match status" value="1"/>
</dbReference>
<keyword evidence="1" id="KW-0238">DNA-binding</keyword>
<dbReference type="PROSITE" id="PS51197">
    <property type="entry name" value="HTH_RRF2_2"/>
    <property type="match status" value="1"/>
</dbReference>
<dbReference type="InterPro" id="IPR030489">
    <property type="entry name" value="TR_Rrf2-type_CS"/>
</dbReference>
<dbReference type="InterPro" id="IPR036390">
    <property type="entry name" value="WH_DNA-bd_sf"/>
</dbReference>